<evidence type="ECO:0000313" key="6">
    <source>
        <dbReference type="Proteomes" id="UP000030960"/>
    </source>
</evidence>
<keyword evidence="1" id="KW-0805">Transcription regulation</keyword>
<dbReference type="RefSeq" id="WP_043141406.1">
    <property type="nucleotide sequence ID" value="NZ_JSUQ01000009.1"/>
</dbReference>
<keyword evidence="3" id="KW-0804">Transcription</keyword>
<sequence length="748" mass="82283">MRTADLPFLAEHSADLVLLIDALPGTGRAEILTAMRRKLGGPDGGCQCSILSTEDPPVVISGTPAVICAEADQVANLSALRDMGHVQEIGNRDLFLGPGQDPHFAKTGGWPALSDHLAQAPLDDSALTEKARTLLRRTPRALRDIVARLCRAEGGFDDAELPAEQRKLLHWLDPLSECRGGTWRIRTPGLAAVLRAATDAWSAAALAAPPAPGAAKAARIAALLHAGDRAGALDLLHREGGQYFMHLHGMEAGRRVADAFGEDPAPAVMALQFMIAVKSGDIERAAYILSGYENGVLLDLGRRMPRAGDVPVPLAFCRIELAVFRGEARGYHITDEASDLLARTDPRAHLMRGGIYNLLLDHHIRGERFAAAEEAATRALAHYEAADAPYLSFFIHLHRSIIKVRSGEPAAAAPHLQAAEKALAKTPFEIPQDARFLALMRAVTAYETGDALPMVDFAETAFEGFAYGEIWPSIAALALAHGAEALLQERGLQAATHYIDSWRVPAWRTRNFQVMVAQRRVATLQSARRWREARQQLESMASRIGFLWMESSGANLADLRAPEDISQALLWLRQQVFETPRNPALNERLAAMMDSTHVSTRQRLCLRIWKSWVDRRQNRPGQARRGLADLLQLCASRNSFAPVLEERAFVLPLLEDSRVMQREMIEAPLPRNLRRGAVMAFGTGPLSRQEWRALLLLGEGCSNKDIAREMAVSLPTVKFHLKNLFKKLGVSDRREAVEEARNRGMLSE</sequence>
<protein>
    <submittedName>
        <fullName evidence="5">Two-component regulator</fullName>
    </submittedName>
</protein>
<accession>A0A0B3S1M2</accession>
<dbReference type="InterPro" id="IPR036388">
    <property type="entry name" value="WH-like_DNA-bd_sf"/>
</dbReference>
<dbReference type="InterPro" id="IPR016032">
    <property type="entry name" value="Sig_transdc_resp-reg_C-effctor"/>
</dbReference>
<gene>
    <name evidence="5" type="primary">nodW</name>
    <name evidence="5" type="ORF">OA50_02381</name>
</gene>
<dbReference type="Gene3D" id="1.10.10.10">
    <property type="entry name" value="Winged helix-like DNA-binding domain superfamily/Winged helix DNA-binding domain"/>
    <property type="match status" value="1"/>
</dbReference>
<dbReference type="SUPFAM" id="SSF46894">
    <property type="entry name" value="C-terminal effector domain of the bipartite response regulators"/>
    <property type="match status" value="1"/>
</dbReference>
<dbReference type="OrthoDB" id="8337506at2"/>
<keyword evidence="2" id="KW-0238">DNA-binding</keyword>
<dbReference type="SMART" id="SM00421">
    <property type="entry name" value="HTH_LUXR"/>
    <property type="match status" value="1"/>
</dbReference>
<evidence type="ECO:0000256" key="1">
    <source>
        <dbReference type="ARBA" id="ARBA00023015"/>
    </source>
</evidence>
<dbReference type="GO" id="GO:0003677">
    <property type="term" value="F:DNA binding"/>
    <property type="evidence" value="ECO:0007669"/>
    <property type="project" value="UniProtKB-KW"/>
</dbReference>
<dbReference type="InterPro" id="IPR000792">
    <property type="entry name" value="Tscrpt_reg_LuxR_C"/>
</dbReference>
<reference evidence="5 6" key="1">
    <citation type="submission" date="2014-10" db="EMBL/GenBank/DDBJ databases">
        <title>Genome sequence of Ponticoccus sp. strain UMTAT08 isolated from clonal culture of toxic dinoflagellate Alexandrium tamiyavanichii.</title>
        <authorList>
            <person name="Gan H.Y."/>
            <person name="Muhd D.-D."/>
            <person name="Mohd Noor M.E."/>
            <person name="Yeong Y.S."/>
            <person name="Usup G."/>
        </authorList>
    </citation>
    <scope>NUCLEOTIDE SEQUENCE [LARGE SCALE GENOMIC DNA]</scope>
    <source>
        <strain evidence="5 6">UMTAT08</strain>
    </source>
</reference>
<dbReference type="PANTHER" id="PTHR44688:SF16">
    <property type="entry name" value="DNA-BINDING TRANSCRIPTIONAL ACTIVATOR DEVR_DOSR"/>
    <property type="match status" value="1"/>
</dbReference>
<dbReference type="Proteomes" id="UP000030960">
    <property type="component" value="Unassembled WGS sequence"/>
</dbReference>
<evidence type="ECO:0000313" key="5">
    <source>
        <dbReference type="EMBL" id="KHQ52838.1"/>
    </source>
</evidence>
<dbReference type="EMBL" id="JSUQ01000009">
    <property type="protein sequence ID" value="KHQ52838.1"/>
    <property type="molecule type" value="Genomic_DNA"/>
</dbReference>
<dbReference type="PROSITE" id="PS50043">
    <property type="entry name" value="HTH_LUXR_2"/>
    <property type="match status" value="1"/>
</dbReference>
<dbReference type="PROSITE" id="PS00622">
    <property type="entry name" value="HTH_LUXR_1"/>
    <property type="match status" value="1"/>
</dbReference>
<dbReference type="Pfam" id="PF00196">
    <property type="entry name" value="GerE"/>
    <property type="match status" value="1"/>
</dbReference>
<dbReference type="PANTHER" id="PTHR44688">
    <property type="entry name" value="DNA-BINDING TRANSCRIPTIONAL ACTIVATOR DEVR_DOSR"/>
    <property type="match status" value="1"/>
</dbReference>
<feature type="domain" description="HTH luxR-type" evidence="4">
    <location>
        <begin position="679"/>
        <end position="744"/>
    </location>
</feature>
<dbReference type="AlphaFoldDB" id="A0A0B3S1M2"/>
<keyword evidence="6" id="KW-1185">Reference proteome</keyword>
<evidence type="ECO:0000256" key="2">
    <source>
        <dbReference type="ARBA" id="ARBA00023125"/>
    </source>
</evidence>
<proteinExistence type="predicted"/>
<evidence type="ECO:0000259" key="4">
    <source>
        <dbReference type="PROSITE" id="PS50043"/>
    </source>
</evidence>
<dbReference type="CDD" id="cd06170">
    <property type="entry name" value="LuxR_C_like"/>
    <property type="match status" value="1"/>
</dbReference>
<name>A0A0B3S1M2_9RHOB</name>
<dbReference type="PRINTS" id="PR00038">
    <property type="entry name" value="HTHLUXR"/>
</dbReference>
<comment type="caution">
    <text evidence="5">The sequence shown here is derived from an EMBL/GenBank/DDBJ whole genome shotgun (WGS) entry which is preliminary data.</text>
</comment>
<organism evidence="5 6">
    <name type="scientific">Mameliella alba</name>
    <dbReference type="NCBI Taxonomy" id="561184"/>
    <lineage>
        <taxon>Bacteria</taxon>
        <taxon>Pseudomonadati</taxon>
        <taxon>Pseudomonadota</taxon>
        <taxon>Alphaproteobacteria</taxon>
        <taxon>Rhodobacterales</taxon>
        <taxon>Roseobacteraceae</taxon>
        <taxon>Mameliella</taxon>
    </lineage>
</organism>
<dbReference type="STRING" id="561184.SAMN05216376_1171"/>
<evidence type="ECO:0000256" key="3">
    <source>
        <dbReference type="ARBA" id="ARBA00023163"/>
    </source>
</evidence>
<dbReference type="GO" id="GO:0006355">
    <property type="term" value="P:regulation of DNA-templated transcription"/>
    <property type="evidence" value="ECO:0007669"/>
    <property type="project" value="InterPro"/>
</dbReference>